<dbReference type="InterPro" id="IPR004843">
    <property type="entry name" value="Calcineurin-like_PHP"/>
</dbReference>
<evidence type="ECO:0000259" key="4">
    <source>
        <dbReference type="Pfam" id="PF13476"/>
    </source>
</evidence>
<evidence type="ECO:0000256" key="2">
    <source>
        <dbReference type="SAM" id="MobiDB-lite"/>
    </source>
</evidence>
<accession>A0A439D4P5</accession>
<feature type="coiled-coil region" evidence="1">
    <location>
        <begin position="884"/>
        <end position="963"/>
    </location>
</feature>
<evidence type="ECO:0000313" key="6">
    <source>
        <dbReference type="Proteomes" id="UP000286045"/>
    </source>
</evidence>
<dbReference type="Pfam" id="PF13476">
    <property type="entry name" value="AAA_23"/>
    <property type="match status" value="1"/>
</dbReference>
<dbReference type="CDD" id="cd00267">
    <property type="entry name" value="ABC_ATPase"/>
    <property type="match status" value="1"/>
</dbReference>
<comment type="caution">
    <text evidence="5">The sequence shown here is derived from an EMBL/GenBank/DDBJ whole genome shotgun (WGS) entry which is preliminary data.</text>
</comment>
<keyword evidence="6" id="KW-1185">Reference proteome</keyword>
<protein>
    <recommendedName>
        <fullName evidence="7">Rad50/SbcC-type AAA domain-containing protein</fullName>
    </recommendedName>
</protein>
<feature type="domain" description="Calcineurin-like phosphoesterase" evidence="3">
    <location>
        <begin position="9"/>
        <end position="99"/>
    </location>
</feature>
<keyword evidence="1" id="KW-0175">Coiled coil</keyword>
<dbReference type="STRING" id="363999.A0A439D4P5"/>
<dbReference type="Proteomes" id="UP000286045">
    <property type="component" value="Unassembled WGS sequence"/>
</dbReference>
<dbReference type="InterPro" id="IPR038729">
    <property type="entry name" value="Rad50/SbcC_AAA"/>
</dbReference>
<dbReference type="PANTHER" id="PTHR32114">
    <property type="entry name" value="ABC TRANSPORTER ABCH.3"/>
    <property type="match status" value="1"/>
</dbReference>
<dbReference type="InterPro" id="IPR027417">
    <property type="entry name" value="P-loop_NTPase"/>
</dbReference>
<name>A0A439D4P5_9PEZI</name>
<sequence>MALTPRLRWLLLSDIHFRLRDFERIRQTAEWIVSLTRQTPGISRVVVCGDVLTSRSMQPTAVLSAAYRFISDLSRSVPHVNVILGNHDLAYRRDYGTTALEALNMSHLRPFISLHDGVGSFNWDGRRVLVLPFREDQTELTTAVADLNLDEAAQTIAFAHLAINRAVTQRHVVRNDSGDTGHSSNQPAPSVGHEDRLKGSVTYLGAPLQLTWADLYDEGRGVVLLNPATLEHELIVNPHAIGYITVEASEALGDKIDALAVRGKHVMILGKLTQFQFWTTRDKLLSLGAESVREPQSTRALRDVSSSSAYSSLGAFVPESDRDVALTSGESSHLLEEASEPGVDELSAISESDDVQSVEIDPVEHVRDYVLSLSLESADEEKMIQLGQKLILAPESTASLEGDAVGYETLLDPKYAITTQGDLSTPTKPVFVARPRSIVISNFLGVQEECTIDFDGDLGRGLTFVVGRNGSGKSTLFEAVVWCQFGRCFRKGLLAGDVINDATGKNCMVSLSFSNGYAITRYRKHSSHGNRVVVSLHGVDQPQFEHGEARATQAALDELLGIDYEKYIKTVVLEQESAASFLTSTPAQRHELIESTLRLSGLDKSAGLSRRMLREIDDDATALRSRINAVEETVSFITGRISNGERQLKRLRIEEEGARKAIDLIQKESKRHRTHHELDEDLKELSEKLEGLKPKIRESQQAVEQAESVLKEVEISEDVATLQSALDRSIRKTENQCQALQDDLSRLNPPPPARTTSSLYRHALRTISHLGFKTSTNRMVLRSIRICLVSLERISNSLGNLLGQVIPSISKRQQDAIAFKRIRLKLAEGESDIVRLIKERNEAHARVALDRNLDEQYVSSLSNKLLDVDARDMRKRLSLSFERHSELLNERSSLQEMQNEHQRERAKIDKAARKQQSFLQNLAKKEQEIATYQQLIEEETQMLKEKRASHAEIEAEIESLMSTRELFAFWEDSLSRRSTKSSTTLRFRNYILDKSLQEVNTIASNILLLLYENTRHARELTKGMLRTIIAADPEFDQGSGGAPAPALLDPTLGITKTLSYAKRSAGERKRIDLAVFFALVQIAQAHSTHRARYMLVDEVFDSLDAAGQAAVVRRCSKLMSRTDFQLVVTHSESLTGSARDTTNDENGDDGESRFSVLSAAMTEKGTKFSHSIA</sequence>
<dbReference type="EMBL" id="RYZI01000157">
    <property type="protein sequence ID" value="RWA09368.1"/>
    <property type="molecule type" value="Genomic_DNA"/>
</dbReference>
<dbReference type="SUPFAM" id="SSF52540">
    <property type="entry name" value="P-loop containing nucleoside triphosphate hydrolases"/>
    <property type="match status" value="2"/>
</dbReference>
<dbReference type="Pfam" id="PF00149">
    <property type="entry name" value="Metallophos"/>
    <property type="match status" value="1"/>
</dbReference>
<feature type="coiled-coil region" evidence="1">
    <location>
        <begin position="613"/>
        <end position="668"/>
    </location>
</feature>
<evidence type="ECO:0000259" key="3">
    <source>
        <dbReference type="Pfam" id="PF00149"/>
    </source>
</evidence>
<dbReference type="Gene3D" id="3.60.21.10">
    <property type="match status" value="1"/>
</dbReference>
<dbReference type="SUPFAM" id="SSF56300">
    <property type="entry name" value="Metallo-dependent phosphatases"/>
    <property type="match status" value="1"/>
</dbReference>
<dbReference type="GO" id="GO:0016887">
    <property type="term" value="F:ATP hydrolysis activity"/>
    <property type="evidence" value="ECO:0007669"/>
    <property type="project" value="InterPro"/>
</dbReference>
<feature type="region of interest" description="Disordered" evidence="2">
    <location>
        <begin position="174"/>
        <end position="194"/>
    </location>
</feature>
<dbReference type="GO" id="GO:0006302">
    <property type="term" value="P:double-strand break repair"/>
    <property type="evidence" value="ECO:0007669"/>
    <property type="project" value="InterPro"/>
</dbReference>
<evidence type="ECO:0000313" key="5">
    <source>
        <dbReference type="EMBL" id="RWA09368.1"/>
    </source>
</evidence>
<reference evidence="5 6" key="1">
    <citation type="submission" date="2018-12" db="EMBL/GenBank/DDBJ databases">
        <title>Draft genome sequence of Xylaria grammica IHI A82.</title>
        <authorList>
            <person name="Buettner E."/>
            <person name="Kellner H."/>
        </authorList>
    </citation>
    <scope>NUCLEOTIDE SEQUENCE [LARGE SCALE GENOMIC DNA]</scope>
    <source>
        <strain evidence="5 6">IHI A82</strain>
    </source>
</reference>
<dbReference type="PANTHER" id="PTHR32114:SF2">
    <property type="entry name" value="ABC TRANSPORTER ABCH.3"/>
    <property type="match status" value="1"/>
</dbReference>
<evidence type="ECO:0008006" key="7">
    <source>
        <dbReference type="Google" id="ProtNLM"/>
    </source>
</evidence>
<gene>
    <name evidence="5" type="ORF">EKO27_g5732</name>
</gene>
<dbReference type="Gene3D" id="3.40.50.300">
    <property type="entry name" value="P-loop containing nucleotide triphosphate hydrolases"/>
    <property type="match status" value="2"/>
</dbReference>
<feature type="coiled-coil region" evidence="1">
    <location>
        <begin position="696"/>
        <end position="743"/>
    </location>
</feature>
<evidence type="ECO:0000256" key="1">
    <source>
        <dbReference type="SAM" id="Coils"/>
    </source>
</evidence>
<organism evidence="5 6">
    <name type="scientific">Xylaria grammica</name>
    <dbReference type="NCBI Taxonomy" id="363999"/>
    <lineage>
        <taxon>Eukaryota</taxon>
        <taxon>Fungi</taxon>
        <taxon>Dikarya</taxon>
        <taxon>Ascomycota</taxon>
        <taxon>Pezizomycotina</taxon>
        <taxon>Sordariomycetes</taxon>
        <taxon>Xylariomycetidae</taxon>
        <taxon>Xylariales</taxon>
        <taxon>Xylariaceae</taxon>
        <taxon>Xylaria</taxon>
    </lineage>
</organism>
<dbReference type="AlphaFoldDB" id="A0A439D4P5"/>
<dbReference type="InterPro" id="IPR029052">
    <property type="entry name" value="Metallo-depent_PP-like"/>
</dbReference>
<dbReference type="GO" id="GO:0003677">
    <property type="term" value="F:DNA binding"/>
    <property type="evidence" value="ECO:0007669"/>
    <property type="project" value="UniProtKB-ARBA"/>
</dbReference>
<feature type="domain" description="Rad50/SbcC-type AAA" evidence="4">
    <location>
        <begin position="437"/>
        <end position="697"/>
    </location>
</feature>
<proteinExistence type="predicted"/>